<organism evidence="1 2">
    <name type="scientific">Gordonia phage GMA3</name>
    <dbReference type="NCBI Taxonomy" id="1647284"/>
    <lineage>
        <taxon>Viruses</taxon>
        <taxon>Duplodnaviria</taxon>
        <taxon>Heunggongvirae</taxon>
        <taxon>Uroviricota</taxon>
        <taxon>Caudoviricetes</taxon>
        <taxon>Gamtrevirus</taxon>
        <taxon>Gamtrevirus GMA3</taxon>
    </lineage>
</organism>
<dbReference type="GeneID" id="26516936"/>
<dbReference type="Proteomes" id="UP000204451">
    <property type="component" value="Segment"/>
</dbReference>
<reference evidence="1 2" key="1">
    <citation type="journal article" date="2015" name="PLoS ONE">
        <title>Lysis to Kill: Evaluation of the Lytic Abilities, and Genomics of Nine Bacteriophages Infective for Gordonia spp. and Their Potential Use in Activated Sludge Foam Biocontrol.</title>
        <authorList>
            <person name="Dyson Z.A."/>
            <person name="Tucci J."/>
            <person name="Seviour R.J."/>
            <person name="Petrovski S."/>
        </authorList>
    </citation>
    <scope>NUCLEOTIDE SEQUENCE [LARGE SCALE GENOMIC DNA]</scope>
</reference>
<dbReference type="RefSeq" id="YP_009188633.1">
    <property type="nucleotide sequence ID" value="NC_028668.1"/>
</dbReference>
<dbReference type="OrthoDB" id="16396at10239"/>
<evidence type="ECO:0000313" key="1">
    <source>
        <dbReference type="EMBL" id="AKL88242.1"/>
    </source>
</evidence>
<dbReference type="KEGG" id="vg:26516936"/>
<sequence>MGLNFNGNFKPNNAEPGAKSINGYERIYIDHKHGKLLSSFGDNTKFQGLLNGSGVVEAVPLGLVRQRQMWPSGDEGGTMAGKIAKGGKQCISLDGNVGHPQANFPYQEFRDRLTSPIASKPTIRCHECPFTKWSQDGKTGPPCQPRWYVPMLPLIDNMIAWEEKPAILDMTQSGITVFKNFYLNDIRTGNYLFKYVWSIHTERVMKNGVTFSKPKFYANNTTPKYMYPMFVYWMRRITAEFTDPARLPRMGGSSSTITALKPSITGVKSNAITALRPRT</sequence>
<name>A0A0K0NL14_9CAUD</name>
<accession>A0A0K0NL14</accession>
<keyword evidence="2" id="KW-1185">Reference proteome</keyword>
<proteinExistence type="predicted"/>
<gene>
    <name evidence="1" type="ORF">GMA3_65</name>
</gene>
<evidence type="ECO:0000313" key="2">
    <source>
        <dbReference type="Proteomes" id="UP000204451"/>
    </source>
</evidence>
<protein>
    <submittedName>
        <fullName evidence="1">Uncharacterized protein</fullName>
    </submittedName>
</protein>
<dbReference type="EMBL" id="KR063279">
    <property type="protein sequence ID" value="AKL88242.1"/>
    <property type="molecule type" value="Genomic_DNA"/>
</dbReference>